<dbReference type="EMBL" id="BPLR01008661">
    <property type="protein sequence ID" value="GIY26278.1"/>
    <property type="molecule type" value="Genomic_DNA"/>
</dbReference>
<evidence type="ECO:0000313" key="2">
    <source>
        <dbReference type="Proteomes" id="UP001054945"/>
    </source>
</evidence>
<name>A0AAV4RWK5_CAEEX</name>
<reference evidence="1 2" key="1">
    <citation type="submission" date="2021-06" db="EMBL/GenBank/DDBJ databases">
        <title>Caerostris extrusa draft genome.</title>
        <authorList>
            <person name="Kono N."/>
            <person name="Arakawa K."/>
        </authorList>
    </citation>
    <scope>NUCLEOTIDE SEQUENCE [LARGE SCALE GENOMIC DNA]</scope>
</reference>
<organism evidence="1 2">
    <name type="scientific">Caerostris extrusa</name>
    <name type="common">Bark spider</name>
    <name type="synonym">Caerostris bankana</name>
    <dbReference type="NCBI Taxonomy" id="172846"/>
    <lineage>
        <taxon>Eukaryota</taxon>
        <taxon>Metazoa</taxon>
        <taxon>Ecdysozoa</taxon>
        <taxon>Arthropoda</taxon>
        <taxon>Chelicerata</taxon>
        <taxon>Arachnida</taxon>
        <taxon>Araneae</taxon>
        <taxon>Araneomorphae</taxon>
        <taxon>Entelegynae</taxon>
        <taxon>Araneoidea</taxon>
        <taxon>Araneidae</taxon>
        <taxon>Caerostris</taxon>
    </lineage>
</organism>
<keyword evidence="2" id="KW-1185">Reference proteome</keyword>
<dbReference type="AlphaFoldDB" id="A0AAV4RWK5"/>
<dbReference type="Proteomes" id="UP001054945">
    <property type="component" value="Unassembled WGS sequence"/>
</dbReference>
<evidence type="ECO:0000313" key="1">
    <source>
        <dbReference type="EMBL" id="GIY26278.1"/>
    </source>
</evidence>
<accession>A0AAV4RWK5</accession>
<sequence>MVSAKNYRFRPVPLQSSAVEQPSGLFCGVATVCQQAGTKVLNVGKEAFVGLGRGIRLGDGRRHPRGKTRRLLHVLSRPHFAPFCSERKITGSGLSPFQSSAVVKPPSGLFCGVATVCQQVSTKVLNVGEEASVDLDIAEMVECFRFICK</sequence>
<protein>
    <submittedName>
        <fullName evidence="1">Uncharacterized protein</fullName>
    </submittedName>
</protein>
<comment type="caution">
    <text evidence="1">The sequence shown here is derived from an EMBL/GenBank/DDBJ whole genome shotgun (WGS) entry which is preliminary data.</text>
</comment>
<proteinExistence type="predicted"/>
<gene>
    <name evidence="1" type="ORF">CEXT_595241</name>
</gene>